<reference evidence="1" key="1">
    <citation type="journal article" date="2022" name="bioRxiv">
        <title>Sequencing and chromosome-scale assembly of the giantPleurodeles waltlgenome.</title>
        <authorList>
            <person name="Brown T."/>
            <person name="Elewa A."/>
            <person name="Iarovenko S."/>
            <person name="Subramanian E."/>
            <person name="Araus A.J."/>
            <person name="Petzold A."/>
            <person name="Susuki M."/>
            <person name="Suzuki K.-i.T."/>
            <person name="Hayashi T."/>
            <person name="Toyoda A."/>
            <person name="Oliveira C."/>
            <person name="Osipova E."/>
            <person name="Leigh N.D."/>
            <person name="Simon A."/>
            <person name="Yun M.H."/>
        </authorList>
    </citation>
    <scope>NUCLEOTIDE SEQUENCE</scope>
    <source>
        <strain evidence="1">20211129_DDA</strain>
        <tissue evidence="1">Liver</tissue>
    </source>
</reference>
<keyword evidence="2" id="KW-1185">Reference proteome</keyword>
<protein>
    <recommendedName>
        <fullName evidence="3">Secreted protein</fullName>
    </recommendedName>
</protein>
<evidence type="ECO:0008006" key="3">
    <source>
        <dbReference type="Google" id="ProtNLM"/>
    </source>
</evidence>
<proteinExistence type="predicted"/>
<comment type="caution">
    <text evidence="1">The sequence shown here is derived from an EMBL/GenBank/DDBJ whole genome shotgun (WGS) entry which is preliminary data.</text>
</comment>
<gene>
    <name evidence="1" type="ORF">NDU88_003376</name>
</gene>
<dbReference type="EMBL" id="JANPWB010000012">
    <property type="protein sequence ID" value="KAJ1115150.1"/>
    <property type="molecule type" value="Genomic_DNA"/>
</dbReference>
<dbReference type="AlphaFoldDB" id="A0AAV7NJQ2"/>
<evidence type="ECO:0000313" key="1">
    <source>
        <dbReference type="EMBL" id="KAJ1115150.1"/>
    </source>
</evidence>
<organism evidence="1 2">
    <name type="scientific">Pleurodeles waltl</name>
    <name type="common">Iberian ribbed newt</name>
    <dbReference type="NCBI Taxonomy" id="8319"/>
    <lineage>
        <taxon>Eukaryota</taxon>
        <taxon>Metazoa</taxon>
        <taxon>Chordata</taxon>
        <taxon>Craniata</taxon>
        <taxon>Vertebrata</taxon>
        <taxon>Euteleostomi</taxon>
        <taxon>Amphibia</taxon>
        <taxon>Batrachia</taxon>
        <taxon>Caudata</taxon>
        <taxon>Salamandroidea</taxon>
        <taxon>Salamandridae</taxon>
        <taxon>Pleurodelinae</taxon>
        <taxon>Pleurodeles</taxon>
    </lineage>
</organism>
<accession>A0AAV7NJQ2</accession>
<dbReference type="Proteomes" id="UP001066276">
    <property type="component" value="Chromosome 8"/>
</dbReference>
<evidence type="ECO:0000313" key="2">
    <source>
        <dbReference type="Proteomes" id="UP001066276"/>
    </source>
</evidence>
<name>A0AAV7NJQ2_PLEWA</name>
<sequence length="154" mass="16294">MALQRAPAVSVLTVLLQPQQPTARVPPVFLATDRHSLLCLLCSHGAVTAVCRDPVAVLITMAAAVKKRRPLYVAKTATAAGMHQSPRCGGCCSERERQPLYKQQDSYDSAKTLVSVGGVPFSVASAPRYGRAAVNTASSYLIAAATRKTAKRGT</sequence>